<keyword evidence="3" id="KW-1185">Reference proteome</keyword>
<feature type="transmembrane region" description="Helical" evidence="1">
    <location>
        <begin position="71"/>
        <end position="93"/>
    </location>
</feature>
<accession>A0ABZ2IP71</accession>
<proteinExistence type="predicted"/>
<sequence length="228" mass="25406">MKKSDFLFLLLVAVLFLPFVLSPDLYAWYKSFNAAHGMIMSFLKFAILSTLGECLGLRISTGVYNRPGFGIIPRMVVWGILGVGINMAMIVFSKGVPQLLVYMGMTNAVEVMAASFCMDKFWVAFCISLGMNGIFAPVFMTFHKITDTHILQCGGSVKSLLTPIPMTQIITHLNWNVQWNFVFKKTIPFFWIPAHTVTFLLPEEARVLFAALLGVILGILLAVAARKK</sequence>
<evidence type="ECO:0008006" key="4">
    <source>
        <dbReference type="Google" id="ProtNLM"/>
    </source>
</evidence>
<feature type="transmembrane region" description="Helical" evidence="1">
    <location>
        <begin position="207"/>
        <end position="225"/>
    </location>
</feature>
<protein>
    <recommendedName>
        <fullName evidence="4">ABC transporter permease</fullName>
    </recommendedName>
</protein>
<evidence type="ECO:0000313" key="3">
    <source>
        <dbReference type="Proteomes" id="UP001320603"/>
    </source>
</evidence>
<keyword evidence="1" id="KW-0812">Transmembrane</keyword>
<evidence type="ECO:0000256" key="1">
    <source>
        <dbReference type="SAM" id="Phobius"/>
    </source>
</evidence>
<gene>
    <name evidence="2" type="ORF">NEE14_015620</name>
</gene>
<keyword evidence="1" id="KW-1133">Transmembrane helix</keyword>
<evidence type="ECO:0000313" key="2">
    <source>
        <dbReference type="EMBL" id="WWV66372.1"/>
    </source>
</evidence>
<keyword evidence="1" id="KW-0472">Membrane</keyword>
<organism evidence="2 3">
    <name type="scientific">Parabacteroides absconsus</name>
    <dbReference type="NCBI Taxonomy" id="2951805"/>
    <lineage>
        <taxon>Bacteria</taxon>
        <taxon>Pseudomonadati</taxon>
        <taxon>Bacteroidota</taxon>
        <taxon>Bacteroidia</taxon>
        <taxon>Bacteroidales</taxon>
        <taxon>Tannerellaceae</taxon>
        <taxon>Parabacteroides</taxon>
    </lineage>
</organism>
<reference evidence="2 3" key="1">
    <citation type="submission" date="2024-02" db="EMBL/GenBank/DDBJ databases">
        <title>Whole genome sequencing of Parabacteroides sp. AD58.</title>
        <authorList>
            <person name="Chaplin A.V."/>
            <person name="Pikina A.P."/>
            <person name="Sokolova S.R."/>
            <person name="Korostin D.O."/>
            <person name="Efimov B.A."/>
        </authorList>
    </citation>
    <scope>NUCLEOTIDE SEQUENCE [LARGE SCALE GENOMIC DNA]</scope>
    <source>
        <strain evidence="2 3">AD58</strain>
    </source>
</reference>
<dbReference type="Proteomes" id="UP001320603">
    <property type="component" value="Chromosome"/>
</dbReference>
<dbReference type="EMBL" id="CP146284">
    <property type="protein sequence ID" value="WWV66372.1"/>
    <property type="molecule type" value="Genomic_DNA"/>
</dbReference>
<dbReference type="RefSeq" id="WP_251966185.1">
    <property type="nucleotide sequence ID" value="NZ_CP146284.1"/>
</dbReference>
<name>A0ABZ2IP71_9BACT</name>
<feature type="transmembrane region" description="Helical" evidence="1">
    <location>
        <begin position="121"/>
        <end position="142"/>
    </location>
</feature>